<feature type="signal peptide" evidence="1">
    <location>
        <begin position="1"/>
        <end position="18"/>
    </location>
</feature>
<evidence type="ECO:0000259" key="2">
    <source>
        <dbReference type="Pfam" id="PF16820"/>
    </source>
</evidence>
<reference evidence="3 4" key="1">
    <citation type="submission" date="2019-12" db="EMBL/GenBank/DDBJ databases">
        <title>Chitinophaga sp. strain ysch24 (GDMCC 1.1355), whole genome shotgun sequence.</title>
        <authorList>
            <person name="Zhang X."/>
        </authorList>
    </citation>
    <scope>NUCLEOTIDE SEQUENCE [LARGE SCALE GENOMIC DNA]</scope>
    <source>
        <strain evidence="4">ysch24</strain>
    </source>
</reference>
<gene>
    <name evidence="3" type="ORF">GO493_23025</name>
</gene>
<feature type="chain" id="PRO_5029626162" evidence="1">
    <location>
        <begin position="19"/>
        <end position="429"/>
    </location>
</feature>
<feature type="domain" description="Bacteroidetes PKD-like" evidence="2">
    <location>
        <begin position="43"/>
        <end position="94"/>
    </location>
</feature>
<accession>A0A7K1UA55</accession>
<dbReference type="SUPFAM" id="SSF49299">
    <property type="entry name" value="PKD domain"/>
    <property type="match status" value="1"/>
</dbReference>
<proteinExistence type="predicted"/>
<dbReference type="InterPro" id="IPR031815">
    <property type="entry name" value="DUF5074"/>
</dbReference>
<dbReference type="PROSITE" id="PS51257">
    <property type="entry name" value="PROKAR_LIPOPROTEIN"/>
    <property type="match status" value="1"/>
</dbReference>
<dbReference type="InterPro" id="IPR041696">
    <property type="entry name" value="PKD_3"/>
</dbReference>
<evidence type="ECO:0000313" key="3">
    <source>
        <dbReference type="EMBL" id="MVT11160.1"/>
    </source>
</evidence>
<dbReference type="InterPro" id="IPR015943">
    <property type="entry name" value="WD40/YVTN_repeat-like_dom_sf"/>
</dbReference>
<keyword evidence="1" id="KW-0732">Signal</keyword>
<dbReference type="AlphaFoldDB" id="A0A7K1UA55"/>
<dbReference type="Pfam" id="PF16819">
    <property type="entry name" value="DUF5074"/>
    <property type="match status" value="1"/>
</dbReference>
<dbReference type="Proteomes" id="UP000461730">
    <property type="component" value="Unassembled WGS sequence"/>
</dbReference>
<dbReference type="SUPFAM" id="SSF101898">
    <property type="entry name" value="NHL repeat"/>
    <property type="match status" value="1"/>
</dbReference>
<evidence type="ECO:0000313" key="4">
    <source>
        <dbReference type="Proteomes" id="UP000461730"/>
    </source>
</evidence>
<dbReference type="RefSeq" id="WP_157308590.1">
    <property type="nucleotide sequence ID" value="NZ_WRXN01000012.1"/>
</dbReference>
<dbReference type="Pfam" id="PF16820">
    <property type="entry name" value="PKD_3"/>
    <property type="match status" value="1"/>
</dbReference>
<dbReference type="InterPro" id="IPR035986">
    <property type="entry name" value="PKD_dom_sf"/>
</dbReference>
<keyword evidence="4" id="KW-1185">Reference proteome</keyword>
<dbReference type="EMBL" id="WRXN01000012">
    <property type="protein sequence ID" value="MVT11160.1"/>
    <property type="molecule type" value="Genomic_DNA"/>
</dbReference>
<sequence>MQKKLLSWLFMGFVVVMASCSKDEDITTAPDVQAEKPNDTLYVNDSITLRPVISNRNGVNFKWIISGNTVGTDSIYKFKATESGDFKVVVQATNSIGSGSDTFNIHVWSKYENGFFILSEGQFLTAAGNLNFYDYGLDSLYINVYSTENPGSTLGSNTSTMEYGAIIDNKFYLVGKYGAPLVTLNPTTLKETGRIADLPGSSGRAIVGVTNTQGWLSSVDGIYGVSLAGPALGLKLATGGGDTRDMLSTGTYVFALSAAEGVKIFNTADGSVAKTISGAVTGFAAGKDGSIWAASKKALIRINPSTLAVDSVQAGFDIYYNQWDFVSGSIVASTADDAVFIISGTSVYRYVPGNTGSLSAPFITLPAGKYFYGKGIAYNKAKNQLIVTATGNEYGDDNNSLYFYNASNAALINTVNYTGYYYPAMIVFH</sequence>
<dbReference type="Gene3D" id="2.130.10.10">
    <property type="entry name" value="YVTN repeat-like/Quinoprotein amine dehydrogenase"/>
    <property type="match status" value="1"/>
</dbReference>
<name>A0A7K1UA55_9BACT</name>
<comment type="caution">
    <text evidence="3">The sequence shown here is derived from an EMBL/GenBank/DDBJ whole genome shotgun (WGS) entry which is preliminary data.</text>
</comment>
<evidence type="ECO:0000256" key="1">
    <source>
        <dbReference type="SAM" id="SignalP"/>
    </source>
</evidence>
<organism evidence="3 4">
    <name type="scientific">Chitinophaga tropicalis</name>
    <dbReference type="NCBI Taxonomy" id="2683588"/>
    <lineage>
        <taxon>Bacteria</taxon>
        <taxon>Pseudomonadati</taxon>
        <taxon>Bacteroidota</taxon>
        <taxon>Chitinophagia</taxon>
        <taxon>Chitinophagales</taxon>
        <taxon>Chitinophagaceae</taxon>
        <taxon>Chitinophaga</taxon>
    </lineage>
</organism>
<protein>
    <submittedName>
        <fullName evidence="3">DUF5074 domain-containing protein</fullName>
    </submittedName>
</protein>